<dbReference type="Proteomes" id="UP000009235">
    <property type="component" value="Chromosome"/>
</dbReference>
<accession>F6ER80</accession>
<dbReference type="EMBL" id="CP002786">
    <property type="protein sequence ID" value="AEF41958.1"/>
    <property type="molecule type" value="Genomic_DNA"/>
</dbReference>
<dbReference type="KEGG" id="asd:AS9A_3518"/>
<gene>
    <name evidence="1" type="ordered locus">AS9A_3518</name>
</gene>
<evidence type="ECO:0008006" key="3">
    <source>
        <dbReference type="Google" id="ProtNLM"/>
    </source>
</evidence>
<dbReference type="AlphaFoldDB" id="F6ER80"/>
<dbReference type="HOGENOM" id="CLU_3283880_0_0_11"/>
<evidence type="ECO:0000313" key="1">
    <source>
        <dbReference type="EMBL" id="AEF41958.1"/>
    </source>
</evidence>
<proteinExistence type="predicted"/>
<evidence type="ECO:0000313" key="2">
    <source>
        <dbReference type="Proteomes" id="UP000009235"/>
    </source>
</evidence>
<keyword evidence="2" id="KW-1185">Reference proteome</keyword>
<name>F6ER80_HOYSD</name>
<sequence>MFPSALEYWCREVTIVKAQFIHQRPAGRQNLSVLHGMMEP</sequence>
<protein>
    <recommendedName>
        <fullName evidence="3">Transposase</fullName>
    </recommendedName>
</protein>
<organism evidence="1 2">
    <name type="scientific">Hoyosella subflava (strain DSM 45089 / JCM 17490 / NBRC 109087 / DQS3-9A1)</name>
    <name type="common">Amycolicicoccus subflavus</name>
    <dbReference type="NCBI Taxonomy" id="443218"/>
    <lineage>
        <taxon>Bacteria</taxon>
        <taxon>Bacillati</taxon>
        <taxon>Actinomycetota</taxon>
        <taxon>Actinomycetes</taxon>
        <taxon>Mycobacteriales</taxon>
        <taxon>Hoyosellaceae</taxon>
        <taxon>Hoyosella</taxon>
    </lineage>
</organism>
<reference evidence="1 2" key="1">
    <citation type="journal article" date="2011" name="J. Bacteriol.">
        <title>Complete genome sequence of Amycolicicoccus subflavus DQS3-9A1T, an actinomycete isolated from crude oil-polluted soil.</title>
        <authorList>
            <person name="Cai M."/>
            <person name="Chen W.M."/>
            <person name="Nie Y."/>
            <person name="Chi C.Q."/>
            <person name="Wang Y.N."/>
            <person name="Tang Y.Q."/>
            <person name="Li G.Y."/>
            <person name="Wu X.L."/>
        </authorList>
    </citation>
    <scope>NUCLEOTIDE SEQUENCE [LARGE SCALE GENOMIC DNA]</scope>
    <source>
        <strain evidence="2">DSM 45089 / DQS3-9A1</strain>
    </source>
</reference>